<feature type="transmembrane region" description="Helical" evidence="1">
    <location>
        <begin position="299"/>
        <end position="321"/>
    </location>
</feature>
<dbReference type="InterPro" id="IPR004697">
    <property type="entry name" value="AbgT"/>
</dbReference>
<keyword evidence="1" id="KW-0472">Membrane</keyword>
<keyword evidence="1" id="KW-1133">Transmembrane helix</keyword>
<comment type="caution">
    <text evidence="2">The sequence shown here is derived from an EMBL/GenBank/DDBJ whole genome shotgun (WGS) entry which is preliminary data.</text>
</comment>
<feature type="transmembrane region" description="Helical" evidence="1">
    <location>
        <begin position="163"/>
        <end position="183"/>
    </location>
</feature>
<keyword evidence="1" id="KW-0812">Transmembrane</keyword>
<evidence type="ECO:0000313" key="3">
    <source>
        <dbReference type="Proteomes" id="UP000470384"/>
    </source>
</evidence>
<dbReference type="Proteomes" id="UP000470384">
    <property type="component" value="Unassembled WGS sequence"/>
</dbReference>
<dbReference type="GO" id="GO:1902604">
    <property type="term" value="P:p-aminobenzoyl-glutamate transmembrane transport"/>
    <property type="evidence" value="ECO:0007669"/>
    <property type="project" value="InterPro"/>
</dbReference>
<dbReference type="GeneID" id="300654704"/>
<evidence type="ECO:0000256" key="1">
    <source>
        <dbReference type="SAM" id="Phobius"/>
    </source>
</evidence>
<feature type="transmembrane region" description="Helical" evidence="1">
    <location>
        <begin position="84"/>
        <end position="103"/>
    </location>
</feature>
<dbReference type="OrthoDB" id="3314392at2"/>
<feature type="transmembrane region" description="Helical" evidence="1">
    <location>
        <begin position="123"/>
        <end position="156"/>
    </location>
</feature>
<dbReference type="AlphaFoldDB" id="A0A845QBM5"/>
<dbReference type="GO" id="GO:0015558">
    <property type="term" value="F:secondary active p-aminobenzoyl-glutamate transmembrane transporter activity"/>
    <property type="evidence" value="ECO:0007669"/>
    <property type="project" value="InterPro"/>
</dbReference>
<accession>A0A845QBM5</accession>
<name>A0A845QBM5_9HYPH</name>
<proteinExistence type="predicted"/>
<keyword evidence="3" id="KW-1185">Reference proteome</keyword>
<feature type="transmembrane region" description="Helical" evidence="1">
    <location>
        <begin position="408"/>
        <end position="426"/>
    </location>
</feature>
<protein>
    <submittedName>
        <fullName evidence="2">TIGR00366 family protein</fullName>
    </submittedName>
</protein>
<feature type="transmembrane region" description="Helical" evidence="1">
    <location>
        <begin position="213"/>
        <end position="231"/>
    </location>
</feature>
<dbReference type="PANTHER" id="PTHR30282">
    <property type="entry name" value="P-AMINOBENZOYL GLUTAMATE TRANSPORTER"/>
    <property type="match status" value="1"/>
</dbReference>
<feature type="transmembrane region" description="Helical" evidence="1">
    <location>
        <begin position="469"/>
        <end position="494"/>
    </location>
</feature>
<evidence type="ECO:0000313" key="2">
    <source>
        <dbReference type="EMBL" id="NBG95993.1"/>
    </source>
</evidence>
<sequence length="506" mass="52863">MTDQPPRRTALTRSLDWVERTGNALPDPVTLFAILIVLVVIASVLAAGAGVSVPHPGTGDVVVAKSLLDSDMIQRLLVEMPKTFTSFAPLGYVLLVMLGVGVAEKTGFLTAALRGLVSNVSPRLLTAALVFAGIMSSLAVDAGYVVLIPLGAALFMGAGRHPVAGLAAGFAGVAGGFSANLVLTPLDPLLAGLTQEAAQLTAPGYVVDITANYYLMIALVPLFVLVGTWVTERLVEPRLPAWRSTITPEATDKADIAGMERRGLQAALMAILAVIGATAALAWAPGYPLRGADGSFLPLMRSLVAIMFIAFLLAGIAYGVAIRVIRSDKDVVRYMSDSMADMGVYIVLAFVAAHFIAMFKWSNLGVISAVVGADGLRSLGIEGSPLLVGLILLAAIINILVGSASAKWAFLAPIFVPMLMLLGLSPEATQAAYRIGDSSTNMITPLLPYFPLILVVGKRYDANFGIGTLVATMLPFAIAFGVSSTLLFVIWMAMGLPLGPGVPSVF</sequence>
<feature type="transmembrane region" description="Helical" evidence="1">
    <location>
        <begin position="438"/>
        <end position="457"/>
    </location>
</feature>
<feature type="transmembrane region" description="Helical" evidence="1">
    <location>
        <begin position="266"/>
        <end position="287"/>
    </location>
</feature>
<feature type="transmembrane region" description="Helical" evidence="1">
    <location>
        <begin position="342"/>
        <end position="361"/>
    </location>
</feature>
<dbReference type="PANTHER" id="PTHR30282:SF0">
    <property type="entry name" value="P-AMINOBENZOYL-GLUTAMATE TRANSPORT PROTEIN"/>
    <property type="match status" value="1"/>
</dbReference>
<dbReference type="RefSeq" id="WP_027841664.1">
    <property type="nucleotide sequence ID" value="NZ_BMHN01000001.1"/>
</dbReference>
<feature type="transmembrane region" description="Helical" evidence="1">
    <location>
        <begin position="29"/>
        <end position="51"/>
    </location>
</feature>
<dbReference type="Pfam" id="PF03806">
    <property type="entry name" value="ABG_transport"/>
    <property type="match status" value="1"/>
</dbReference>
<organism evidence="2 3">
    <name type="scientific">Pyruvatibacter mobilis</name>
    <dbReference type="NCBI Taxonomy" id="1712261"/>
    <lineage>
        <taxon>Bacteria</taxon>
        <taxon>Pseudomonadati</taxon>
        <taxon>Pseudomonadota</taxon>
        <taxon>Alphaproteobacteria</taxon>
        <taxon>Hyphomicrobiales</taxon>
        <taxon>Parvibaculaceae</taxon>
        <taxon>Pyruvatibacter</taxon>
    </lineage>
</organism>
<gene>
    <name evidence="2" type="ORF">GTQ45_09650</name>
</gene>
<feature type="transmembrane region" description="Helical" evidence="1">
    <location>
        <begin position="381"/>
        <end position="401"/>
    </location>
</feature>
<dbReference type="EMBL" id="WXYQ01000006">
    <property type="protein sequence ID" value="NBG95993.1"/>
    <property type="molecule type" value="Genomic_DNA"/>
</dbReference>
<reference evidence="2 3" key="1">
    <citation type="journal article" date="2016" name="Int. J. Syst. Evol. Microbiol.">
        <title>Pyruvatibacter mobilis gen. nov., sp. nov., a marine bacterium from the culture broth of Picochlorum sp. 122.</title>
        <authorList>
            <person name="Wang G."/>
            <person name="Tang M."/>
            <person name="Wu H."/>
            <person name="Dai S."/>
            <person name="Li T."/>
            <person name="Chen C."/>
            <person name="He H."/>
            <person name="Fan J."/>
            <person name="Xiang W."/>
            <person name="Li X."/>
        </authorList>
    </citation>
    <scope>NUCLEOTIDE SEQUENCE [LARGE SCALE GENOMIC DNA]</scope>
    <source>
        <strain evidence="2 3">GYP-11</strain>
    </source>
</reference>